<organism evidence="1 2">
    <name type="scientific">Meloidogyne enterolobii</name>
    <name type="common">Root-knot nematode worm</name>
    <name type="synonym">Meloidogyne mayaguensis</name>
    <dbReference type="NCBI Taxonomy" id="390850"/>
    <lineage>
        <taxon>Eukaryota</taxon>
        <taxon>Metazoa</taxon>
        <taxon>Ecdysozoa</taxon>
        <taxon>Nematoda</taxon>
        <taxon>Chromadorea</taxon>
        <taxon>Rhabditida</taxon>
        <taxon>Tylenchina</taxon>
        <taxon>Tylenchomorpha</taxon>
        <taxon>Tylenchoidea</taxon>
        <taxon>Meloidogynidae</taxon>
        <taxon>Meloidogyninae</taxon>
        <taxon>Meloidogyne</taxon>
    </lineage>
</organism>
<reference evidence="1" key="1">
    <citation type="submission" date="2023-11" db="EMBL/GenBank/DDBJ databases">
        <authorList>
            <person name="Poullet M."/>
        </authorList>
    </citation>
    <scope>NUCLEOTIDE SEQUENCE</scope>
    <source>
        <strain evidence="1">E1834</strain>
    </source>
</reference>
<evidence type="ECO:0000313" key="1">
    <source>
        <dbReference type="EMBL" id="CAK5117900.1"/>
    </source>
</evidence>
<dbReference type="EMBL" id="CAVMJV010000161">
    <property type="protein sequence ID" value="CAK5117900.1"/>
    <property type="molecule type" value="Genomic_DNA"/>
</dbReference>
<keyword evidence="2" id="KW-1185">Reference proteome</keyword>
<protein>
    <submittedName>
        <fullName evidence="1">Uncharacterized protein</fullName>
    </submittedName>
</protein>
<gene>
    <name evidence="1" type="ORF">MENTE1834_LOCUS46138</name>
</gene>
<name>A0ACB1B374_MELEN</name>
<comment type="caution">
    <text evidence="1">The sequence shown here is derived from an EMBL/GenBank/DDBJ whole genome shotgun (WGS) entry which is preliminary data.</text>
</comment>
<evidence type="ECO:0000313" key="2">
    <source>
        <dbReference type="Proteomes" id="UP001497535"/>
    </source>
</evidence>
<accession>A0ACB1B374</accession>
<dbReference type="Proteomes" id="UP001497535">
    <property type="component" value="Unassembled WGS sequence"/>
</dbReference>
<proteinExistence type="predicted"/>
<sequence length="50" mass="5733">MVKRTLQSKGFKRPLVTRSTFFYGIVFLPILLTVAMPNEVCVCQNEDGRK</sequence>